<reference evidence="1" key="1">
    <citation type="submission" date="2015-10" db="EMBL/GenBank/DDBJ databases">
        <authorList>
            <person name="Regsiter A."/>
            <person name="william w."/>
        </authorList>
    </citation>
    <scope>NUCLEOTIDE SEQUENCE</scope>
    <source>
        <strain evidence="1">Montdore</strain>
    </source>
</reference>
<dbReference type="AlphaFoldDB" id="A0A292Q8J2"/>
<organism evidence="1 2">
    <name type="scientific">Tuber aestivum</name>
    <name type="common">summer truffle</name>
    <dbReference type="NCBI Taxonomy" id="59557"/>
    <lineage>
        <taxon>Eukaryota</taxon>
        <taxon>Fungi</taxon>
        <taxon>Dikarya</taxon>
        <taxon>Ascomycota</taxon>
        <taxon>Pezizomycotina</taxon>
        <taxon>Pezizomycetes</taxon>
        <taxon>Pezizales</taxon>
        <taxon>Tuberaceae</taxon>
        <taxon>Tuber</taxon>
    </lineage>
</organism>
<evidence type="ECO:0000313" key="2">
    <source>
        <dbReference type="Proteomes" id="UP001412239"/>
    </source>
</evidence>
<name>A0A292Q8J2_9PEZI</name>
<protein>
    <submittedName>
        <fullName evidence="1">Uncharacterized protein</fullName>
    </submittedName>
</protein>
<gene>
    <name evidence="1" type="ORF">GSTUAT00000924001</name>
</gene>
<dbReference type="EMBL" id="LN890953">
    <property type="protein sequence ID" value="CUS15030.1"/>
    <property type="molecule type" value="Genomic_DNA"/>
</dbReference>
<keyword evidence="2" id="KW-1185">Reference proteome</keyword>
<accession>A0A292Q8J2</accession>
<dbReference type="Proteomes" id="UP001412239">
    <property type="component" value="Unassembled WGS sequence"/>
</dbReference>
<evidence type="ECO:0000313" key="1">
    <source>
        <dbReference type="EMBL" id="CUS15030.1"/>
    </source>
</evidence>
<proteinExistence type="predicted"/>
<sequence>MQDVSGGFYVQEIDYENGERVTRVVVVREDAICSSPGANRGYRDSIESTSTNGDEQQFLDRIYLLTNRNEGELPLPVEYRVSSLYLAIKFNFSYHELITWAPTDADGSTVPAPKKLIFEMLQFPWKYRMIDVTADRKIKPTSRVARVFFDEEEGKRIDAVNGYVGKRGDFCGLFRSDGDWESNVIGHRSAYELTFELMEGERFTSIFFLEEGLKALALCIDQGRTTPWFGRGSGRVILREPPGGLGSVGIYGTLDREIEYYEETID</sequence>